<sequence length="159" mass="18309">MEREIVAEYELNEIIDDTLLGSVGSRLSLFARDLRWRSSSWHSSSALRLPTNCYGGSFVIDPNGRWYRGWSNMMFLWSVYSVFYTPLAFCFFRGLPDHLLDLECAQLVFLADVALHFFLAYRDPHTHRLNPGAGWSWSCRCSRLVAIRCISPLDIVHVG</sequence>
<dbReference type="Proteomes" id="UP001732700">
    <property type="component" value="Chromosome 2D"/>
</dbReference>
<organism evidence="1 2">
    <name type="scientific">Avena sativa</name>
    <name type="common">Oat</name>
    <dbReference type="NCBI Taxonomy" id="4498"/>
    <lineage>
        <taxon>Eukaryota</taxon>
        <taxon>Viridiplantae</taxon>
        <taxon>Streptophyta</taxon>
        <taxon>Embryophyta</taxon>
        <taxon>Tracheophyta</taxon>
        <taxon>Spermatophyta</taxon>
        <taxon>Magnoliopsida</taxon>
        <taxon>Liliopsida</taxon>
        <taxon>Poales</taxon>
        <taxon>Poaceae</taxon>
        <taxon>BOP clade</taxon>
        <taxon>Pooideae</taxon>
        <taxon>Poodae</taxon>
        <taxon>Poeae</taxon>
        <taxon>Poeae Chloroplast Group 1 (Aveneae type)</taxon>
        <taxon>Aveninae</taxon>
        <taxon>Avena</taxon>
    </lineage>
</organism>
<proteinExistence type="predicted"/>
<accession>A0ACD5UVM8</accession>
<dbReference type="EnsemblPlants" id="AVESA.00010b.r2.2DG0327470.1">
    <property type="protein sequence ID" value="AVESA.00010b.r2.2DG0327470.1.CDS"/>
    <property type="gene ID" value="AVESA.00010b.r2.2DG0327470"/>
</dbReference>
<keyword evidence="2" id="KW-1185">Reference proteome</keyword>
<protein>
    <submittedName>
        <fullName evidence="1">Uncharacterized protein</fullName>
    </submittedName>
</protein>
<reference evidence="1" key="2">
    <citation type="submission" date="2025-09" db="UniProtKB">
        <authorList>
            <consortium name="EnsemblPlants"/>
        </authorList>
    </citation>
    <scope>IDENTIFICATION</scope>
</reference>
<evidence type="ECO:0000313" key="2">
    <source>
        <dbReference type="Proteomes" id="UP001732700"/>
    </source>
</evidence>
<reference evidence="1" key="1">
    <citation type="submission" date="2021-05" db="EMBL/GenBank/DDBJ databases">
        <authorList>
            <person name="Scholz U."/>
            <person name="Mascher M."/>
            <person name="Fiebig A."/>
        </authorList>
    </citation>
    <scope>NUCLEOTIDE SEQUENCE [LARGE SCALE GENOMIC DNA]</scope>
</reference>
<name>A0ACD5UVM8_AVESA</name>
<evidence type="ECO:0000313" key="1">
    <source>
        <dbReference type="EnsemblPlants" id="AVESA.00010b.r2.2DG0327470.1.CDS"/>
    </source>
</evidence>